<organism evidence="1 2">
    <name type="scientific">Rhizobium favelukesii</name>
    <dbReference type="NCBI Taxonomy" id="348824"/>
    <lineage>
        <taxon>Bacteria</taxon>
        <taxon>Pseudomonadati</taxon>
        <taxon>Pseudomonadota</taxon>
        <taxon>Alphaproteobacteria</taxon>
        <taxon>Hyphomicrobiales</taxon>
        <taxon>Rhizobiaceae</taxon>
        <taxon>Rhizobium/Agrobacterium group</taxon>
        <taxon>Rhizobium</taxon>
    </lineage>
</organism>
<protein>
    <submittedName>
        <fullName evidence="1">Uncharacterized protein</fullName>
    </submittedName>
</protein>
<dbReference type="AlphaFoldDB" id="W6RLY9"/>
<dbReference type="RefSeq" id="WP_024318164.1">
    <property type="nucleotide sequence ID" value="NZ_HG916855.1"/>
</dbReference>
<dbReference type="CDD" id="cd09598">
    <property type="entry name" value="M4_like"/>
    <property type="match status" value="1"/>
</dbReference>
<dbReference type="EMBL" id="HG916855">
    <property type="protein sequence ID" value="CDM61819.1"/>
    <property type="molecule type" value="Genomic_DNA"/>
</dbReference>
<evidence type="ECO:0000313" key="2">
    <source>
        <dbReference type="Proteomes" id="UP000019443"/>
    </source>
</evidence>
<evidence type="ECO:0000313" key="1">
    <source>
        <dbReference type="EMBL" id="CDM61819.1"/>
    </source>
</evidence>
<sequence>MADGNYPQPAMRRLRVYAFDPQASTRLDSAGVNVATIKLPWEQPYEEPLCPGPVNDYLEVIDVDPVSGQFYEAVDLNDPYLLAQDGLAPSEGDPRFHQQMVFAVAMKTIRTFERALGRRVFWAPRYVPKSERKSKSDIYRPVRKLRIYPHALREPNAYYSREKKALLFGYFKANAQSAGASWVFTALSHDIIVHEMTHAILDGLHRRFAEPTSLDSLAFHEAFADIVALFSHFTLEEAVRTQIVKDGGRLDNRSLLSGLAKQFGDAIGREGALREAIDEEPGKAAPIVLTDDMTEPHERGSVLVAAVFDAFLSIYEKRTADLLRIAGIRPNAQYAQDLHPDLVTRLTREASKSAEHVMRMCIRALDYMPPVDLRFGDFLRAIITADQDLVPDDVLGYRLAIIEGFRRRGIMPKDCLSLAPDSLLWEAPQHVLSVDRDLIKLDLEAKFSREEAINVAEANALAVWKWMIESDDLHSGNGMPLTPDASQDAKWQEVCGVVFHRDLIPSDNRETILSRPKLKNGVSPGIEIHSVRTTRRTGPDGQDLRQLIIEITQTRRGFSDRDVQIQQDCPSAGNAPQAAEFTFRGGATLIFDLRERNLRYTIRKRVTDDARLDAQRDFLINQGIGQLGFAYTEADTLSGSSEPFALVHRGA</sequence>
<dbReference type="Proteomes" id="UP000019443">
    <property type="component" value="Plasmid pLPU83d"/>
</dbReference>
<accession>W6RLY9</accession>
<keyword evidence="2" id="KW-1185">Reference proteome</keyword>
<geneLocation type="plasmid" evidence="1 2">
    <name>pLPU83d</name>
</geneLocation>
<dbReference type="SUPFAM" id="SSF55486">
    <property type="entry name" value="Metalloproteases ('zincins'), catalytic domain"/>
    <property type="match status" value="1"/>
</dbReference>
<dbReference type="PATRIC" id="fig|348824.6.peg.6077"/>
<dbReference type="KEGG" id="rhl:LPU83_pLPU83d_0448"/>
<name>W6RLY9_9HYPH</name>
<reference evidence="1" key="1">
    <citation type="submission" date="2013-11" db="EMBL/GenBank/DDBJ databases">
        <title>Draft genome sequence of the broad-host-range Rhizobium sp. LPU83 strain, a member of the low-genetic diversity Oregon-like Rhizobium sp. group.</title>
        <authorList>
            <person name="Wibberg D."/>
            <person name="Puehler A."/>
            <person name="Schlueter A."/>
        </authorList>
    </citation>
    <scope>NUCLEOTIDE SEQUENCE [LARGE SCALE GENOMIC DNA]</scope>
    <source>
        <strain evidence="1">LPU83</strain>
        <plasmid evidence="1">pLPU83d</plasmid>
    </source>
</reference>
<gene>
    <name evidence="1" type="ORF">LPU83_pLPU83d_0448</name>
</gene>
<proteinExistence type="predicted"/>
<dbReference type="HOGENOM" id="CLU_027947_0_0_5"/>
<keyword evidence="1" id="KW-0614">Plasmid</keyword>